<evidence type="ECO:0000313" key="2">
    <source>
        <dbReference type="EMBL" id="KTS96709.1"/>
    </source>
</evidence>
<accession>A0AB34VDK2</accession>
<name>A0AB34VDK2_9GAMM</name>
<sequence>MLNQGAALAETASASSRPIQKGAVSQLKNTAHGNGNMILAREKTLASGQRVNSACDDDGSPCPHDDITDDAS</sequence>
<reference evidence="2 3" key="1">
    <citation type="journal article" date="2016" name="Front. Microbiol.">
        <title>Genomic Resource of Rice Seed Associated Bacteria.</title>
        <authorList>
            <person name="Midha S."/>
            <person name="Bansal K."/>
            <person name="Sharma S."/>
            <person name="Kumar N."/>
            <person name="Patil P.P."/>
            <person name="Chaudhry V."/>
            <person name="Patil P.B."/>
        </authorList>
    </citation>
    <scope>NUCLEOTIDE SEQUENCE [LARGE SCALE GENOMIC DNA]</scope>
    <source>
        <strain evidence="2 3">RSA13</strain>
    </source>
</reference>
<feature type="region of interest" description="Disordered" evidence="1">
    <location>
        <begin position="1"/>
        <end position="21"/>
    </location>
</feature>
<evidence type="ECO:0000313" key="3">
    <source>
        <dbReference type="Proteomes" id="UP000072520"/>
    </source>
</evidence>
<gene>
    <name evidence="2" type="ORF">RSA13_13740</name>
</gene>
<comment type="caution">
    <text evidence="2">The sequence shown here is derived from an EMBL/GenBank/DDBJ whole genome shotgun (WGS) entry which is preliminary data.</text>
</comment>
<protein>
    <submittedName>
        <fullName evidence="2">Uncharacterized protein</fullName>
    </submittedName>
</protein>
<feature type="region of interest" description="Disordered" evidence="1">
    <location>
        <begin position="49"/>
        <end position="72"/>
    </location>
</feature>
<dbReference type="Proteomes" id="UP000072520">
    <property type="component" value="Unassembled WGS sequence"/>
</dbReference>
<organism evidence="2 3">
    <name type="scientific">Pantoea stewartii</name>
    <dbReference type="NCBI Taxonomy" id="66269"/>
    <lineage>
        <taxon>Bacteria</taxon>
        <taxon>Pseudomonadati</taxon>
        <taxon>Pseudomonadota</taxon>
        <taxon>Gammaproteobacteria</taxon>
        <taxon>Enterobacterales</taxon>
        <taxon>Erwiniaceae</taxon>
        <taxon>Pantoea</taxon>
    </lineage>
</organism>
<evidence type="ECO:0000256" key="1">
    <source>
        <dbReference type="SAM" id="MobiDB-lite"/>
    </source>
</evidence>
<dbReference type="AlphaFoldDB" id="A0AB34VDK2"/>
<proteinExistence type="predicted"/>
<dbReference type="EMBL" id="LDSI01000018">
    <property type="protein sequence ID" value="KTS96709.1"/>
    <property type="molecule type" value="Genomic_DNA"/>
</dbReference>